<feature type="domain" description="Aminoacyl-transfer RNA synthetases class-II family profile" evidence="15">
    <location>
        <begin position="277"/>
        <end position="558"/>
    </location>
</feature>
<evidence type="ECO:0000256" key="9">
    <source>
        <dbReference type="ARBA" id="ARBA00022840"/>
    </source>
</evidence>
<dbReference type="Gene3D" id="3.30.980.10">
    <property type="entry name" value="Threonyl-trna Synthetase, Chain A, domain 2"/>
    <property type="match status" value="1"/>
</dbReference>
<evidence type="ECO:0000256" key="12">
    <source>
        <dbReference type="ARBA" id="ARBA00023146"/>
    </source>
</evidence>
<dbReference type="OrthoDB" id="9802304at2"/>
<keyword evidence="3 14" id="KW-0963">Cytoplasm</keyword>
<keyword evidence="8 14" id="KW-0862">Zinc</keyword>
<evidence type="ECO:0000256" key="1">
    <source>
        <dbReference type="ARBA" id="ARBA00004496"/>
    </source>
</evidence>
<dbReference type="InterPro" id="IPR002320">
    <property type="entry name" value="Thr-tRNA-ligase_IIa"/>
</dbReference>
<dbReference type="Gene3D" id="3.30.54.20">
    <property type="match status" value="1"/>
</dbReference>
<evidence type="ECO:0000256" key="3">
    <source>
        <dbReference type="ARBA" id="ARBA00022490"/>
    </source>
</evidence>
<dbReference type="PANTHER" id="PTHR11451:SF44">
    <property type="entry name" value="THREONINE--TRNA LIGASE, CHLOROPLASTIC_MITOCHONDRIAL 2"/>
    <property type="match status" value="1"/>
</dbReference>
<feature type="domain" description="TGS" evidence="16">
    <location>
        <begin position="1"/>
        <end position="56"/>
    </location>
</feature>
<feature type="binding site" evidence="14">
    <location>
        <position position="535"/>
    </location>
    <ligand>
        <name>Zn(2+)</name>
        <dbReference type="ChEBI" id="CHEBI:29105"/>
        <note>catalytic</note>
    </ligand>
</feature>
<dbReference type="FunFam" id="3.30.980.10:FF:000005">
    <property type="entry name" value="Threonyl-tRNA synthetase, mitochondrial"/>
    <property type="match status" value="1"/>
</dbReference>
<keyword evidence="4 14" id="KW-0820">tRNA-binding</keyword>
<dbReference type="InterPro" id="IPR036621">
    <property type="entry name" value="Anticodon-bd_dom_sf"/>
</dbReference>
<dbReference type="Pfam" id="PF00587">
    <property type="entry name" value="tRNA-synt_2b"/>
    <property type="match status" value="1"/>
</dbReference>
<gene>
    <name evidence="14" type="primary">thrS</name>
    <name evidence="17" type="ORF">EAX62_10405</name>
</gene>
<evidence type="ECO:0000256" key="11">
    <source>
        <dbReference type="ARBA" id="ARBA00022917"/>
    </source>
</evidence>
<dbReference type="InterPro" id="IPR006195">
    <property type="entry name" value="aa-tRNA-synth_II"/>
</dbReference>
<evidence type="ECO:0000256" key="14">
    <source>
        <dbReference type="HAMAP-Rule" id="MF_00184"/>
    </source>
</evidence>
<dbReference type="SUPFAM" id="SSF55186">
    <property type="entry name" value="ThrRS/AlaRS common domain"/>
    <property type="match status" value="1"/>
</dbReference>
<dbReference type="InterPro" id="IPR002314">
    <property type="entry name" value="aa-tRNA-synt_IIb"/>
</dbReference>
<protein>
    <recommendedName>
        <fullName evidence="14">Threonine--tRNA ligase</fullName>
        <ecNumber evidence="14">6.1.1.3</ecNumber>
    </recommendedName>
    <alternativeName>
        <fullName evidence="14">Threonyl-tRNA synthetase</fullName>
        <shortName evidence="14">ThrRS</shortName>
    </alternativeName>
</protein>
<dbReference type="InterPro" id="IPR012947">
    <property type="entry name" value="tRNA_SAD"/>
</dbReference>
<dbReference type="GO" id="GO:0004829">
    <property type="term" value="F:threonine-tRNA ligase activity"/>
    <property type="evidence" value="ECO:0007669"/>
    <property type="project" value="UniProtKB-UniRule"/>
</dbReference>
<feature type="binding site" evidence="14">
    <location>
        <position position="357"/>
    </location>
    <ligand>
        <name>Zn(2+)</name>
        <dbReference type="ChEBI" id="CHEBI:29105"/>
        <note>catalytic</note>
    </ligand>
</feature>
<dbReference type="Pfam" id="PF03129">
    <property type="entry name" value="HGTP_anticodon"/>
    <property type="match status" value="1"/>
</dbReference>
<evidence type="ECO:0000259" key="15">
    <source>
        <dbReference type="PROSITE" id="PS50862"/>
    </source>
</evidence>
<evidence type="ECO:0000256" key="6">
    <source>
        <dbReference type="ARBA" id="ARBA00022723"/>
    </source>
</evidence>
<keyword evidence="5 14" id="KW-0436">Ligase</keyword>
<dbReference type="NCBIfam" id="TIGR00418">
    <property type="entry name" value="thrS"/>
    <property type="match status" value="1"/>
</dbReference>
<reference evidence="17 18" key="1">
    <citation type="submission" date="2018-10" db="EMBL/GenBank/DDBJ databases">
        <title>Tessaracoccus antarcticuss sp. nov., isolated from sediment.</title>
        <authorList>
            <person name="Zhou L.Y."/>
            <person name="Du Z.J."/>
        </authorList>
    </citation>
    <scope>NUCLEOTIDE SEQUENCE [LARGE SCALE GENOMIC DNA]</scope>
    <source>
        <strain evidence="17 18">JDX10</strain>
    </source>
</reference>
<dbReference type="CDD" id="cd00860">
    <property type="entry name" value="ThrRS_anticodon"/>
    <property type="match status" value="1"/>
</dbReference>
<dbReference type="GO" id="GO:0005737">
    <property type="term" value="C:cytoplasm"/>
    <property type="evidence" value="ECO:0007669"/>
    <property type="project" value="UniProtKB-SubCell"/>
</dbReference>
<name>A0A3M0G605_9ACTN</name>
<sequence length="668" mass="74617">MTISRPNGEEEVGLSATTTGLDLFGTDRTVVAMRRRGELVDLAHELQDGDVVEPVLMGEPDGLAIVRHSAAHVAAQAVQHLVPSAKLGIGPPIVDGFYYDFQTEPLTPEDLTAIEKQMGQIVREKQKFVRRPVSDDDARVELANEPFKLELISLKGSASDADGSSVEVGAGELTIYDNVRRDGSVAWKDLCRGPHVPHTGYIQAVALTKVSAAYWRGDQRNATLQRVYGTAWATRDDLKAYQTRMVEAAKRDHRKLGAELDLFSFPDEIGSGLAVFHPKGATIRMEMEDYSRRRHVAENYSFVNTPHLTKSKLYETSGHLEWYADGMYPPMRMDAEYDADGNLTKQGADYYMKPMNCPMHNLIYASRGRSYRELPLRLFEFGTVYRNEKSGVVHGLTRARGFTQDDAHIYCTRDQMRDELERLLQFVLELLKDYGLDDFYLEVSSKNPEKFVGDDATWEEATSTLREVATASGLELVEDPGGAAFYGPKISVQAKDAIGRTWQMSTIQLDFNLPELFELEYQASDGTRQRPVMIHRALFGSIERFFGVLTEHYAGAFPAWLAPVQVLGIPVASEFDDYLGEILSTLHQRGIRTELDTSDDRFGKKIRNAQKQKVPFMLIAGGDDRDAGSVSFRYRDGSQRNGVPKDQAIDEIVAFVGSRVNEGPSADA</sequence>
<evidence type="ECO:0000256" key="13">
    <source>
        <dbReference type="ARBA" id="ARBA00049515"/>
    </source>
</evidence>
<evidence type="ECO:0000256" key="8">
    <source>
        <dbReference type="ARBA" id="ARBA00022833"/>
    </source>
</evidence>
<proteinExistence type="inferred from homology"/>
<dbReference type="EMBL" id="REFW01000002">
    <property type="protein sequence ID" value="RMB60325.1"/>
    <property type="molecule type" value="Genomic_DNA"/>
</dbReference>
<dbReference type="SUPFAM" id="SSF52954">
    <property type="entry name" value="Class II aaRS ABD-related"/>
    <property type="match status" value="1"/>
</dbReference>
<evidence type="ECO:0000313" key="17">
    <source>
        <dbReference type="EMBL" id="RMB60325.1"/>
    </source>
</evidence>
<evidence type="ECO:0000256" key="5">
    <source>
        <dbReference type="ARBA" id="ARBA00022598"/>
    </source>
</evidence>
<dbReference type="InterPro" id="IPR004095">
    <property type="entry name" value="TGS"/>
</dbReference>
<dbReference type="GO" id="GO:0005524">
    <property type="term" value="F:ATP binding"/>
    <property type="evidence" value="ECO:0007669"/>
    <property type="project" value="UniProtKB-UniRule"/>
</dbReference>
<dbReference type="GO" id="GO:0046872">
    <property type="term" value="F:metal ion binding"/>
    <property type="evidence" value="ECO:0007669"/>
    <property type="project" value="UniProtKB-KW"/>
</dbReference>
<evidence type="ECO:0000256" key="10">
    <source>
        <dbReference type="ARBA" id="ARBA00022884"/>
    </source>
</evidence>
<dbReference type="FunFam" id="3.30.54.20:FF:000003">
    <property type="entry name" value="Threonine--tRNA ligase"/>
    <property type="match status" value="1"/>
</dbReference>
<dbReference type="InterPro" id="IPR047246">
    <property type="entry name" value="ThrRS_anticodon"/>
</dbReference>
<dbReference type="PROSITE" id="PS51880">
    <property type="entry name" value="TGS"/>
    <property type="match status" value="1"/>
</dbReference>
<dbReference type="Gene3D" id="3.30.930.10">
    <property type="entry name" value="Bira Bifunctional Protein, Domain 2"/>
    <property type="match status" value="1"/>
</dbReference>
<comment type="catalytic activity">
    <reaction evidence="13 14">
        <text>tRNA(Thr) + L-threonine + ATP = L-threonyl-tRNA(Thr) + AMP + diphosphate + H(+)</text>
        <dbReference type="Rhea" id="RHEA:24624"/>
        <dbReference type="Rhea" id="RHEA-COMP:9670"/>
        <dbReference type="Rhea" id="RHEA-COMP:9704"/>
        <dbReference type="ChEBI" id="CHEBI:15378"/>
        <dbReference type="ChEBI" id="CHEBI:30616"/>
        <dbReference type="ChEBI" id="CHEBI:33019"/>
        <dbReference type="ChEBI" id="CHEBI:57926"/>
        <dbReference type="ChEBI" id="CHEBI:78442"/>
        <dbReference type="ChEBI" id="CHEBI:78534"/>
        <dbReference type="ChEBI" id="CHEBI:456215"/>
        <dbReference type="EC" id="6.1.1.3"/>
    </reaction>
</comment>
<keyword evidence="12 14" id="KW-0030">Aminoacyl-tRNA synthetase</keyword>
<dbReference type="GO" id="GO:0000049">
    <property type="term" value="F:tRNA binding"/>
    <property type="evidence" value="ECO:0007669"/>
    <property type="project" value="UniProtKB-KW"/>
</dbReference>
<dbReference type="Gene3D" id="3.40.50.800">
    <property type="entry name" value="Anticodon-binding domain"/>
    <property type="match status" value="1"/>
</dbReference>
<evidence type="ECO:0000256" key="2">
    <source>
        <dbReference type="ARBA" id="ARBA00008226"/>
    </source>
</evidence>
<comment type="cofactor">
    <cofactor evidence="14">
        <name>Zn(2+)</name>
        <dbReference type="ChEBI" id="CHEBI:29105"/>
    </cofactor>
    <text evidence="14">Binds 1 zinc ion per subunit.</text>
</comment>
<dbReference type="Pfam" id="PF07973">
    <property type="entry name" value="tRNA_SAD"/>
    <property type="match status" value="1"/>
</dbReference>
<dbReference type="FunFam" id="3.30.930.10:FF:000019">
    <property type="entry name" value="Threonine--tRNA ligase"/>
    <property type="match status" value="1"/>
</dbReference>
<evidence type="ECO:0000256" key="4">
    <source>
        <dbReference type="ARBA" id="ARBA00022555"/>
    </source>
</evidence>
<comment type="subunit">
    <text evidence="14">Homodimer.</text>
</comment>
<dbReference type="InterPro" id="IPR004154">
    <property type="entry name" value="Anticodon-bd"/>
</dbReference>
<dbReference type="GO" id="GO:0006435">
    <property type="term" value="P:threonyl-tRNA aminoacylation"/>
    <property type="evidence" value="ECO:0007669"/>
    <property type="project" value="UniProtKB-UniRule"/>
</dbReference>
<accession>A0A3M0G605</accession>
<dbReference type="PRINTS" id="PR01047">
    <property type="entry name" value="TRNASYNTHTHR"/>
</dbReference>
<dbReference type="PROSITE" id="PS50862">
    <property type="entry name" value="AA_TRNA_LIGASE_II"/>
    <property type="match status" value="1"/>
</dbReference>
<comment type="similarity">
    <text evidence="2 14">Belongs to the class-II aminoacyl-tRNA synthetase family.</text>
</comment>
<comment type="caution">
    <text evidence="17">The sequence shown here is derived from an EMBL/GenBank/DDBJ whole genome shotgun (WGS) entry which is preliminary data.</text>
</comment>
<dbReference type="AlphaFoldDB" id="A0A3M0G605"/>
<keyword evidence="7 14" id="KW-0547">Nucleotide-binding</keyword>
<keyword evidence="11 14" id="KW-0648">Protein biosynthesis</keyword>
<evidence type="ECO:0000259" key="16">
    <source>
        <dbReference type="PROSITE" id="PS51880"/>
    </source>
</evidence>
<keyword evidence="9 14" id="KW-0067">ATP-binding</keyword>
<keyword evidence="18" id="KW-1185">Reference proteome</keyword>
<evidence type="ECO:0000313" key="18">
    <source>
        <dbReference type="Proteomes" id="UP000275256"/>
    </source>
</evidence>
<dbReference type="SMART" id="SM00863">
    <property type="entry name" value="tRNA_SAD"/>
    <property type="match status" value="1"/>
</dbReference>
<keyword evidence="6 14" id="KW-0479">Metal-binding</keyword>
<dbReference type="PANTHER" id="PTHR11451">
    <property type="entry name" value="THREONINE-TRNA LIGASE"/>
    <property type="match status" value="1"/>
</dbReference>
<dbReference type="InterPro" id="IPR033728">
    <property type="entry name" value="ThrRS_core"/>
</dbReference>
<comment type="caution">
    <text evidence="14">Lacks conserved residue(s) required for the propagation of feature annotation.</text>
</comment>
<dbReference type="HAMAP" id="MF_00184">
    <property type="entry name" value="Thr_tRNA_synth"/>
    <property type="match status" value="1"/>
</dbReference>
<dbReference type="CDD" id="cd00771">
    <property type="entry name" value="ThrRS_core"/>
    <property type="match status" value="1"/>
</dbReference>
<dbReference type="SUPFAM" id="SSF55681">
    <property type="entry name" value="Class II aaRS and biotin synthetases"/>
    <property type="match status" value="1"/>
</dbReference>
<keyword evidence="10 14" id="KW-0694">RNA-binding</keyword>
<evidence type="ECO:0000256" key="7">
    <source>
        <dbReference type="ARBA" id="ARBA00022741"/>
    </source>
</evidence>
<dbReference type="FunFam" id="3.40.50.800:FF:000001">
    <property type="entry name" value="Threonine--tRNA ligase"/>
    <property type="match status" value="1"/>
</dbReference>
<dbReference type="EC" id="6.1.1.3" evidence="14"/>
<comment type="subcellular location">
    <subcellularLocation>
        <location evidence="1 14">Cytoplasm</location>
    </subcellularLocation>
</comment>
<dbReference type="InterPro" id="IPR045864">
    <property type="entry name" value="aa-tRNA-synth_II/BPL/LPL"/>
</dbReference>
<feature type="binding site" evidence="14">
    <location>
        <position position="408"/>
    </location>
    <ligand>
        <name>Zn(2+)</name>
        <dbReference type="ChEBI" id="CHEBI:29105"/>
        <note>catalytic</note>
    </ligand>
</feature>
<dbReference type="InterPro" id="IPR018163">
    <property type="entry name" value="Thr/Ala-tRNA-synth_IIc_edit"/>
</dbReference>
<organism evidence="17 18">
    <name type="scientific">Tessaracoccus antarcticus</name>
    <dbReference type="NCBI Taxonomy" id="2479848"/>
    <lineage>
        <taxon>Bacteria</taxon>
        <taxon>Bacillati</taxon>
        <taxon>Actinomycetota</taxon>
        <taxon>Actinomycetes</taxon>
        <taxon>Propionibacteriales</taxon>
        <taxon>Propionibacteriaceae</taxon>
        <taxon>Tessaracoccus</taxon>
    </lineage>
</organism>
<dbReference type="Proteomes" id="UP000275256">
    <property type="component" value="Unassembled WGS sequence"/>
</dbReference>